<dbReference type="RefSeq" id="WP_263037695.1">
    <property type="nucleotide sequence ID" value="NZ_JAOTPL010000007.1"/>
</dbReference>
<reference evidence="2" key="1">
    <citation type="submission" date="2022-10" db="EMBL/GenBank/DDBJ databases">
        <authorList>
            <person name="Kim H.S."/>
            <person name="Kim J.-S."/>
            <person name="Suh M.K."/>
            <person name="Eom M.K."/>
            <person name="Lee J.-S."/>
        </authorList>
    </citation>
    <scope>NUCLEOTIDE SEQUENCE</scope>
    <source>
        <strain evidence="2">LIP-5</strain>
    </source>
</reference>
<gene>
    <name evidence="2" type="ORF">OD355_06750</name>
</gene>
<keyword evidence="3" id="KW-1185">Reference proteome</keyword>
<dbReference type="Pfam" id="PF13521">
    <property type="entry name" value="AAA_28"/>
    <property type="match status" value="1"/>
</dbReference>
<evidence type="ECO:0000313" key="2">
    <source>
        <dbReference type="EMBL" id="MCU7694209.1"/>
    </source>
</evidence>
<dbReference type="AlphaFoldDB" id="A0AAE3ILT1"/>
<dbReference type="EMBL" id="JAOTPL010000007">
    <property type="protein sequence ID" value="MCU7694209.1"/>
    <property type="molecule type" value="Genomic_DNA"/>
</dbReference>
<organism evidence="2 3">
    <name type="scientific">Haoranjiania flava</name>
    <dbReference type="NCBI Taxonomy" id="1856322"/>
    <lineage>
        <taxon>Bacteria</taxon>
        <taxon>Pseudomonadati</taxon>
        <taxon>Bacteroidota</taxon>
        <taxon>Chitinophagia</taxon>
        <taxon>Chitinophagales</taxon>
        <taxon>Chitinophagaceae</taxon>
        <taxon>Haoranjiania</taxon>
    </lineage>
</organism>
<evidence type="ECO:0000259" key="1">
    <source>
        <dbReference type="Pfam" id="PF13521"/>
    </source>
</evidence>
<proteinExistence type="predicted"/>
<protein>
    <submittedName>
        <fullName evidence="2">AAA family ATPase</fullName>
    </submittedName>
</protein>
<dbReference type="Proteomes" id="UP001209317">
    <property type="component" value="Unassembled WGS sequence"/>
</dbReference>
<accession>A0AAE3ILT1</accession>
<comment type="caution">
    <text evidence="2">The sequence shown here is derived from an EMBL/GenBank/DDBJ whole genome shotgun (WGS) entry which is preliminary data.</text>
</comment>
<dbReference type="Gene3D" id="3.40.50.300">
    <property type="entry name" value="P-loop containing nucleotide triphosphate hydrolases"/>
    <property type="match status" value="1"/>
</dbReference>
<dbReference type="InterPro" id="IPR038727">
    <property type="entry name" value="NadR/Ttd14_AAA_dom"/>
</dbReference>
<dbReference type="InterPro" id="IPR027417">
    <property type="entry name" value="P-loop_NTPase"/>
</dbReference>
<name>A0AAE3ILT1_9BACT</name>
<sequence length="209" mass="24666">MSIKLMDIKWLWWWQLSFTTIKYKNMTKNNFYIISGGPGAGKTTLINELANTGFVTREEEARKIIREQLAIGGDGVPWRNKALYAQLMLKASINTFNKTKRDNGTEIIFFDRGILDTICYMNMENTPVSDEVQYEVNTCNYNKNVFILPPWKEIYQTDDERKQSWEEALFSFYKLKETYLQYGYNVIEIPKIPVSQRKEFVLDRISQDF</sequence>
<feature type="domain" description="NadR/Ttd14 AAA" evidence="1">
    <location>
        <begin position="32"/>
        <end position="197"/>
    </location>
</feature>
<dbReference type="SUPFAM" id="SSF52540">
    <property type="entry name" value="P-loop containing nucleoside triphosphate hydrolases"/>
    <property type="match status" value="1"/>
</dbReference>
<evidence type="ECO:0000313" key="3">
    <source>
        <dbReference type="Proteomes" id="UP001209317"/>
    </source>
</evidence>